<feature type="transmembrane region" description="Helical" evidence="13">
    <location>
        <begin position="533"/>
        <end position="554"/>
    </location>
</feature>
<feature type="transmembrane region" description="Helical" evidence="13">
    <location>
        <begin position="390"/>
        <end position="409"/>
    </location>
</feature>
<dbReference type="NCBIfam" id="TIGR03593">
    <property type="entry name" value="yidC_nterm"/>
    <property type="match status" value="1"/>
</dbReference>
<organism evidence="16 17">
    <name type="scientific">Luteimonas granuli</name>
    <dbReference type="NCBI Taxonomy" id="1176533"/>
    <lineage>
        <taxon>Bacteria</taxon>
        <taxon>Pseudomonadati</taxon>
        <taxon>Pseudomonadota</taxon>
        <taxon>Gammaproteobacteria</taxon>
        <taxon>Lysobacterales</taxon>
        <taxon>Lysobacteraceae</taxon>
        <taxon>Luteimonas</taxon>
    </lineage>
</organism>
<evidence type="ECO:0000256" key="12">
    <source>
        <dbReference type="ARBA" id="ARBA00033342"/>
    </source>
</evidence>
<comment type="subunit">
    <text evidence="13">Interacts with the Sec translocase complex via SecD. Specifically interacts with transmembrane segments of nascent integral membrane proteins during membrane integration.</text>
</comment>
<dbReference type="InterPro" id="IPR028055">
    <property type="entry name" value="YidC/Oxa/ALB_C"/>
</dbReference>
<dbReference type="GO" id="GO:0005886">
    <property type="term" value="C:plasma membrane"/>
    <property type="evidence" value="ECO:0007669"/>
    <property type="project" value="UniProtKB-SubCell"/>
</dbReference>
<dbReference type="CDD" id="cd20070">
    <property type="entry name" value="5TM_YidC_Alb3"/>
    <property type="match status" value="1"/>
</dbReference>
<dbReference type="PRINTS" id="PR00701">
    <property type="entry name" value="60KDINNERMP"/>
</dbReference>
<dbReference type="InterPro" id="IPR001708">
    <property type="entry name" value="YidC/ALB3/OXA1/COX18"/>
</dbReference>
<dbReference type="HAMAP" id="MF_01810">
    <property type="entry name" value="YidC_type1"/>
    <property type="match status" value="1"/>
</dbReference>
<evidence type="ECO:0000256" key="8">
    <source>
        <dbReference type="ARBA" id="ARBA00022989"/>
    </source>
</evidence>
<keyword evidence="7 13" id="KW-0653">Protein transport</keyword>
<evidence type="ECO:0000313" key="17">
    <source>
        <dbReference type="Proteomes" id="UP000316584"/>
    </source>
</evidence>
<evidence type="ECO:0000256" key="7">
    <source>
        <dbReference type="ARBA" id="ARBA00022927"/>
    </source>
</evidence>
<dbReference type="CDD" id="cd19961">
    <property type="entry name" value="EcYidC-like_peri"/>
    <property type="match status" value="1"/>
</dbReference>
<dbReference type="Pfam" id="PF14849">
    <property type="entry name" value="YidC_periplas"/>
    <property type="match status" value="1"/>
</dbReference>
<keyword evidence="4 13" id="KW-0813">Transport</keyword>
<dbReference type="GO" id="GO:0015031">
    <property type="term" value="P:protein transport"/>
    <property type="evidence" value="ECO:0007669"/>
    <property type="project" value="UniProtKB-KW"/>
</dbReference>
<evidence type="ECO:0000256" key="13">
    <source>
        <dbReference type="HAMAP-Rule" id="MF_01810"/>
    </source>
</evidence>
<dbReference type="Proteomes" id="UP000316584">
    <property type="component" value="Chromosome"/>
</dbReference>
<accession>A0A518N4A7</accession>
<keyword evidence="9 13" id="KW-0472">Membrane</keyword>
<dbReference type="Pfam" id="PF02096">
    <property type="entry name" value="60KD_IMP"/>
    <property type="match status" value="1"/>
</dbReference>
<dbReference type="InterPro" id="IPR047196">
    <property type="entry name" value="YidC_ALB_C"/>
</dbReference>
<evidence type="ECO:0000259" key="15">
    <source>
        <dbReference type="Pfam" id="PF14849"/>
    </source>
</evidence>
<gene>
    <name evidence="13 16" type="primary">yidC</name>
    <name evidence="16" type="ORF">FPZ22_07465</name>
</gene>
<dbReference type="InterPro" id="IPR038221">
    <property type="entry name" value="YidC_periplasmic_sf"/>
</dbReference>
<dbReference type="Gene3D" id="2.70.98.90">
    <property type="match status" value="1"/>
</dbReference>
<dbReference type="InterPro" id="IPR028053">
    <property type="entry name" value="Membr_insert_YidC_N"/>
</dbReference>
<dbReference type="NCBIfam" id="NF002352">
    <property type="entry name" value="PRK01318.1-3"/>
    <property type="match status" value="1"/>
</dbReference>
<feature type="domain" description="Membrane insertase YidC N-terminal" evidence="15">
    <location>
        <begin position="94"/>
        <end position="379"/>
    </location>
</feature>
<evidence type="ECO:0000256" key="10">
    <source>
        <dbReference type="ARBA" id="ARBA00023186"/>
    </source>
</evidence>
<protein>
    <recommendedName>
        <fullName evidence="3 13">Membrane protein insertase YidC</fullName>
    </recommendedName>
    <alternativeName>
        <fullName evidence="12 13">Foldase YidC</fullName>
    </alternativeName>
    <alternativeName>
        <fullName evidence="11 13">Membrane integrase YidC</fullName>
    </alternativeName>
    <alternativeName>
        <fullName evidence="13">Membrane protein YidC</fullName>
    </alternativeName>
</protein>
<dbReference type="PRINTS" id="PR01900">
    <property type="entry name" value="YIDCPROTEIN"/>
</dbReference>
<evidence type="ECO:0000256" key="9">
    <source>
        <dbReference type="ARBA" id="ARBA00023136"/>
    </source>
</evidence>
<dbReference type="GO" id="GO:0051205">
    <property type="term" value="P:protein insertion into membrane"/>
    <property type="evidence" value="ECO:0007669"/>
    <property type="project" value="TreeGrafter"/>
</dbReference>
<dbReference type="PANTHER" id="PTHR12428:SF65">
    <property type="entry name" value="CYTOCHROME C OXIDASE ASSEMBLY PROTEIN COX18, MITOCHONDRIAL"/>
    <property type="match status" value="1"/>
</dbReference>
<evidence type="ECO:0000256" key="1">
    <source>
        <dbReference type="ARBA" id="ARBA00004429"/>
    </source>
</evidence>
<name>A0A518N4A7_9GAMM</name>
<reference evidence="16 17" key="1">
    <citation type="submission" date="2019-07" db="EMBL/GenBank/DDBJ databases">
        <title>Full genome sequence of Luteimonas sp. Gr-4.</title>
        <authorList>
            <person name="Im W.-T."/>
        </authorList>
    </citation>
    <scope>NUCLEOTIDE SEQUENCE [LARGE SCALE GENOMIC DNA]</scope>
    <source>
        <strain evidence="16 17">Gr-4</strain>
    </source>
</reference>
<evidence type="ECO:0000256" key="4">
    <source>
        <dbReference type="ARBA" id="ARBA00022448"/>
    </source>
</evidence>
<evidence type="ECO:0000313" key="16">
    <source>
        <dbReference type="EMBL" id="QDW66754.1"/>
    </source>
</evidence>
<keyword evidence="10 13" id="KW-0143">Chaperone</keyword>
<dbReference type="GO" id="GO:0032977">
    <property type="term" value="F:membrane insertase activity"/>
    <property type="evidence" value="ECO:0007669"/>
    <property type="project" value="InterPro"/>
</dbReference>
<dbReference type="KEGG" id="lug:FPZ22_07465"/>
<evidence type="ECO:0000259" key="14">
    <source>
        <dbReference type="Pfam" id="PF02096"/>
    </source>
</evidence>
<dbReference type="RefSeq" id="WP_144891791.1">
    <property type="nucleotide sequence ID" value="NZ_CP042218.1"/>
</dbReference>
<dbReference type="EMBL" id="CP042218">
    <property type="protein sequence ID" value="QDW66754.1"/>
    <property type="molecule type" value="Genomic_DNA"/>
</dbReference>
<feature type="transmembrane region" description="Helical" evidence="13">
    <location>
        <begin position="453"/>
        <end position="476"/>
    </location>
</feature>
<keyword evidence="6 13" id="KW-0812">Transmembrane</keyword>
<keyword evidence="8 13" id="KW-1133">Transmembrane helix</keyword>
<sequence length="588" mass="64422">MNQTRTFLIFAWLMVATLLWMEWGKEQRAPEPGADVAAAAVDAGATVPGAPANTATTTAAADGSVPAAVPVAPQAGPVPGIAAAPAAAPAAGLVHVRTDVLDLALTGGAVVRADLLRFPQTRDGDSAPVRLFDDTAVRFYAAQSGWVSQANAAPTHAEGFVPESAGAEYVLPADADTLEVPFVWRGPDGTSIRRSYVFTRGSYAIEVRDTVANQGGSAWQGHVYRQLIRQPQVLKTGWTNPESFSLYGATWFSPGEGYRRVRYDDFADEGPVNAQQTGGWLAMLQHHFFSAWIPAATDKVTVSLHTTTGPGGAPHYLIREVGPGLAVAPGAEATTSARLWVGPKLVGQIKAQQVPGLDRAVDYSRFSLFAFLGEGLFWILNKLHGLFQNWGWSIIGLVVVVKAIMYPLSKAQYQSMAKMRRFQPRIQQLKERYGDDKQKFQVAMMELYKKEKINPVGGCLPVLLQMPIWLALYWVLLESVELRHAPWIGWIQDLTARDPYFILPVLNIIVMWATQKLTPMVGMDPMQQKMMQLMPLIFGVFMIFFPSGLVLYWVTNGALGLLQQWWLIRRYADRPDAGDKAGKAVSGD</sequence>
<comment type="similarity">
    <text evidence="2 13">Belongs to the OXA1/ALB3/YidC family. Type 1 subfamily.</text>
</comment>
<evidence type="ECO:0000256" key="5">
    <source>
        <dbReference type="ARBA" id="ARBA00022475"/>
    </source>
</evidence>
<evidence type="ECO:0000256" key="3">
    <source>
        <dbReference type="ARBA" id="ARBA00015325"/>
    </source>
</evidence>
<evidence type="ECO:0000256" key="6">
    <source>
        <dbReference type="ARBA" id="ARBA00022692"/>
    </source>
</evidence>
<keyword evidence="17" id="KW-1185">Reference proteome</keyword>
<dbReference type="AlphaFoldDB" id="A0A518N4A7"/>
<comment type="subcellular location">
    <subcellularLocation>
        <location evidence="1">Cell inner membrane</location>
        <topology evidence="1">Multi-pass membrane protein</topology>
    </subcellularLocation>
    <subcellularLocation>
        <location evidence="13">Cell membrane</location>
        <topology evidence="13">Multi-pass membrane protein</topology>
    </subcellularLocation>
</comment>
<dbReference type="NCBIfam" id="TIGR03592">
    <property type="entry name" value="yidC_oxa1_cterm"/>
    <property type="match status" value="1"/>
</dbReference>
<feature type="domain" description="Membrane insertase YidC/Oxa/ALB C-terminal" evidence="14">
    <location>
        <begin position="390"/>
        <end position="568"/>
    </location>
</feature>
<comment type="function">
    <text evidence="13">Required for the insertion and/or proper folding and/or complex formation of integral membrane proteins into the membrane. Involved in integration of membrane proteins that insert both dependently and independently of the Sec translocase complex, as well as at least some lipoproteins. Aids folding of multispanning membrane proteins.</text>
</comment>
<keyword evidence="5 13" id="KW-1003">Cell membrane</keyword>
<evidence type="ECO:0000256" key="2">
    <source>
        <dbReference type="ARBA" id="ARBA00010527"/>
    </source>
</evidence>
<proteinExistence type="inferred from homology"/>
<feature type="transmembrane region" description="Helical" evidence="13">
    <location>
        <begin position="496"/>
        <end position="513"/>
    </location>
</feature>
<dbReference type="PANTHER" id="PTHR12428">
    <property type="entry name" value="OXA1"/>
    <property type="match status" value="1"/>
</dbReference>
<dbReference type="OrthoDB" id="9780552at2"/>
<dbReference type="InterPro" id="IPR019998">
    <property type="entry name" value="Membr_insert_YidC"/>
</dbReference>
<evidence type="ECO:0000256" key="11">
    <source>
        <dbReference type="ARBA" id="ARBA00033245"/>
    </source>
</evidence>